<dbReference type="Proteomes" id="UP000679008">
    <property type="component" value="Unassembled WGS sequence"/>
</dbReference>
<reference evidence="2 3" key="1">
    <citation type="submission" date="2021-04" db="EMBL/GenBank/DDBJ databases">
        <title>Description of novel Flavobacterium sp. F-328.</title>
        <authorList>
            <person name="Saticioglu I.B."/>
        </authorList>
    </citation>
    <scope>NUCLEOTIDE SEQUENCE [LARGE SCALE GENOMIC DNA]</scope>
    <source>
        <strain evidence="2 3">F-328</strain>
    </source>
</reference>
<dbReference type="EMBL" id="JAGPXB010000001">
    <property type="protein sequence ID" value="MBQ0907572.1"/>
    <property type="molecule type" value="Genomic_DNA"/>
</dbReference>
<keyword evidence="3" id="KW-1185">Reference proteome</keyword>
<dbReference type="Pfam" id="PF20448">
    <property type="entry name" value="DUF6705"/>
    <property type="match status" value="1"/>
</dbReference>
<organism evidence="2 3">
    <name type="scientific">Flavobacterium erciyesense</name>
    <dbReference type="NCBI Taxonomy" id="2825842"/>
    <lineage>
        <taxon>Bacteria</taxon>
        <taxon>Pseudomonadati</taxon>
        <taxon>Bacteroidota</taxon>
        <taxon>Flavobacteriia</taxon>
        <taxon>Flavobacteriales</taxon>
        <taxon>Flavobacteriaceae</taxon>
        <taxon>Flavobacterium</taxon>
    </lineage>
</organism>
<proteinExistence type="predicted"/>
<protein>
    <recommendedName>
        <fullName evidence="1">DUF6705 domain-containing protein</fullName>
    </recommendedName>
</protein>
<dbReference type="InterPro" id="IPR046551">
    <property type="entry name" value="DUF6705"/>
</dbReference>
<gene>
    <name evidence="2" type="ORF">KBJ98_02525</name>
</gene>
<evidence type="ECO:0000313" key="3">
    <source>
        <dbReference type="Proteomes" id="UP000679008"/>
    </source>
</evidence>
<evidence type="ECO:0000259" key="1">
    <source>
        <dbReference type="Pfam" id="PF20448"/>
    </source>
</evidence>
<dbReference type="RefSeq" id="WP_210788108.1">
    <property type="nucleotide sequence ID" value="NZ_JAGPXB010000001.1"/>
</dbReference>
<feature type="domain" description="DUF6705" evidence="1">
    <location>
        <begin position="1"/>
        <end position="133"/>
    </location>
</feature>
<accession>A0ABS5D0P0</accession>
<name>A0ABS5D0P0_9FLAO</name>
<sequence>MKNLVLILFLIIAYTSVSFSQQIVPVENFYGLQTNGTLPNGKFSIKDVNNVLLRFTGTWKGEYGSKKYEIRIERVTKPFFGALADVLVMRYKITNSAGPLLEETLSVLNNDDVNISGDYLQNRTYVFTYQGPDWECGQSGEIYIAAGYDNNPNKMGLFLSPQQILLDTTECPNGRALMPFPEEMMWLYKQ</sequence>
<comment type="caution">
    <text evidence="2">The sequence shown here is derived from an EMBL/GenBank/DDBJ whole genome shotgun (WGS) entry which is preliminary data.</text>
</comment>
<evidence type="ECO:0000313" key="2">
    <source>
        <dbReference type="EMBL" id="MBQ0907572.1"/>
    </source>
</evidence>